<proteinExistence type="predicted"/>
<dbReference type="EMBL" id="PYLW01000004">
    <property type="protein sequence ID" value="PSV98264.1"/>
    <property type="molecule type" value="Genomic_DNA"/>
</dbReference>
<evidence type="ECO:0000313" key="1">
    <source>
        <dbReference type="EMBL" id="PSV98264.1"/>
    </source>
</evidence>
<reference evidence="1 2" key="1">
    <citation type="submission" date="2018-01" db="EMBL/GenBank/DDBJ databases">
        <title>Whole genome sequencing of Histamine producing bacteria.</title>
        <authorList>
            <person name="Butler K."/>
        </authorList>
    </citation>
    <scope>NUCLEOTIDE SEQUENCE [LARGE SCALE GENOMIC DNA]</scope>
    <source>
        <strain evidence="1 2">NCIMB 13481</strain>
    </source>
</reference>
<organism evidence="1 2">
    <name type="scientific">Photobacterium iliopiscarium</name>
    <dbReference type="NCBI Taxonomy" id="56192"/>
    <lineage>
        <taxon>Bacteria</taxon>
        <taxon>Pseudomonadati</taxon>
        <taxon>Pseudomonadota</taxon>
        <taxon>Gammaproteobacteria</taxon>
        <taxon>Vibrionales</taxon>
        <taxon>Vibrionaceae</taxon>
        <taxon>Photobacterium</taxon>
    </lineage>
</organism>
<dbReference type="AlphaFoldDB" id="A0A2T3MNI2"/>
<name>A0A2T3MNI2_9GAMM</name>
<dbReference type="RefSeq" id="WP_107236972.1">
    <property type="nucleotide sequence ID" value="NZ_PYLW01000004.1"/>
</dbReference>
<dbReference type="Proteomes" id="UP000241954">
    <property type="component" value="Unassembled WGS sequence"/>
</dbReference>
<comment type="caution">
    <text evidence="1">The sequence shown here is derived from an EMBL/GenBank/DDBJ whole genome shotgun (WGS) entry which is preliminary data.</text>
</comment>
<evidence type="ECO:0008006" key="3">
    <source>
        <dbReference type="Google" id="ProtNLM"/>
    </source>
</evidence>
<protein>
    <recommendedName>
        <fullName evidence="3">DUF3800 domain-containing protein</fullName>
    </recommendedName>
</protein>
<accession>A0A2T3MNI2</accession>
<gene>
    <name evidence="1" type="ORF">C9I88_06260</name>
</gene>
<sequence length="298" mass="33644">MEKLILVVDESGAKGYADQQENYLGETGVIAGFVFPESEYDKHETELNNIRNSYSSDEKLHITDLDADTKKSLRDDIIKYLEANEVVCVFEAMYVEGLHHISEESRSRSQSIRQQLQSPIKRSANEKYELLHEKLFVGVFGKALAFSQDCLENCTHISVITDNIDDPVIKKISKGIDELLGCMEPKVTKSTGFDTVKREVVTDTITSTIHDPSGILGDYSSIGYDIEKEDSAFTLVADVLANSIYRHLANRKEDSTHALNTEASLPEFMNELIFYGLSSENDQPYIMDILYQHPEKKI</sequence>
<evidence type="ECO:0000313" key="2">
    <source>
        <dbReference type="Proteomes" id="UP000241954"/>
    </source>
</evidence>